<keyword evidence="2" id="KW-1185">Reference proteome</keyword>
<gene>
    <name evidence="1" type="ORF">GCM10023350_41970</name>
</gene>
<evidence type="ECO:0000313" key="1">
    <source>
        <dbReference type="EMBL" id="GAA4752307.1"/>
    </source>
</evidence>
<dbReference type="RefSeq" id="WP_345528971.1">
    <property type="nucleotide sequence ID" value="NZ_BAABKN010000027.1"/>
</dbReference>
<comment type="caution">
    <text evidence="1">The sequence shown here is derived from an EMBL/GenBank/DDBJ whole genome shotgun (WGS) entry which is preliminary data.</text>
</comment>
<accession>A0ABP8ZC14</accession>
<dbReference type="Pfam" id="PF04655">
    <property type="entry name" value="APH_6_hur"/>
    <property type="match status" value="1"/>
</dbReference>
<evidence type="ECO:0000313" key="2">
    <source>
        <dbReference type="Proteomes" id="UP001499882"/>
    </source>
</evidence>
<reference evidence="2" key="1">
    <citation type="journal article" date="2019" name="Int. J. Syst. Evol. Microbiol.">
        <title>The Global Catalogue of Microorganisms (GCM) 10K type strain sequencing project: providing services to taxonomists for standard genome sequencing and annotation.</title>
        <authorList>
            <consortium name="The Broad Institute Genomics Platform"/>
            <consortium name="The Broad Institute Genome Sequencing Center for Infectious Disease"/>
            <person name="Wu L."/>
            <person name="Ma J."/>
        </authorList>
    </citation>
    <scope>NUCLEOTIDE SEQUENCE [LARGE SCALE GENOMIC DNA]</scope>
    <source>
        <strain evidence="2">JCM 18532</strain>
    </source>
</reference>
<sequence>MRLPDTFLAYGARGPEWQAFLDRLPAMVADLLGEWELTADGEPTHGYAALVLPVRTSSGRPAALKVGWPHEEAEHEHLALQHWHGRGAVQLLRADPRRRALLLERLHREDLGDMWDVEACEVVGALYARLHVPAVPQLRTLTSYAGQWAAELIDLPRDAPLPRRLVEQAAALSRDLSRDEASTGRMIHADLHYANVLAGDREPWLAIDPKPLNGDPHYEVAPMLWNRWDELVDAPRSLRDGIRLRFHTLVDVAELDEHRARDWVVVRMMVNALWSLQEEPDPDYLTQCIAIAKAVQD</sequence>
<name>A0ABP8ZC14_9ACTN</name>
<organism evidence="1 2">
    <name type="scientific">Nocardioides endophyticus</name>
    <dbReference type="NCBI Taxonomy" id="1353775"/>
    <lineage>
        <taxon>Bacteria</taxon>
        <taxon>Bacillati</taxon>
        <taxon>Actinomycetota</taxon>
        <taxon>Actinomycetes</taxon>
        <taxon>Propionibacteriales</taxon>
        <taxon>Nocardioidaceae</taxon>
        <taxon>Nocardioides</taxon>
    </lineage>
</organism>
<dbReference type="EMBL" id="BAABKN010000027">
    <property type="protein sequence ID" value="GAA4752307.1"/>
    <property type="molecule type" value="Genomic_DNA"/>
</dbReference>
<dbReference type="Proteomes" id="UP001499882">
    <property type="component" value="Unassembled WGS sequence"/>
</dbReference>
<proteinExistence type="predicted"/>
<dbReference type="InterPro" id="IPR011009">
    <property type="entry name" value="Kinase-like_dom_sf"/>
</dbReference>
<protein>
    <submittedName>
        <fullName evidence="1">Streptomycin 6-kinase</fullName>
    </submittedName>
</protein>
<dbReference type="SUPFAM" id="SSF56112">
    <property type="entry name" value="Protein kinase-like (PK-like)"/>
    <property type="match status" value="1"/>
</dbReference>
<dbReference type="InterPro" id="IPR006748">
    <property type="entry name" value="NH2Glyco/OHUrea_AB-resist_kin"/>
</dbReference>